<evidence type="ECO:0000259" key="5">
    <source>
        <dbReference type="PROSITE" id="PS50977"/>
    </source>
</evidence>
<keyword evidence="2 4" id="KW-0238">DNA-binding</keyword>
<dbReference type="InterPro" id="IPR009057">
    <property type="entry name" value="Homeodomain-like_sf"/>
</dbReference>
<sequence length="205" mass="23246">MSTMSHTTEESVGLRERKKRATRLSLQAAAVELIREHGPDSVTVEDICAQAEVSPRTFFNYFTCKEEVLAPWSREALERIPEAIAQRPAEERPPTAAHRVFDVLLDHTMRSEIWREQIMLLREHPVLAYRTMSNTRALELCLAEGLGRRTGLGEEDTYVKLVAATAMAALRVTIQSWQESPDDTDPRTLLENNFARIESGLRSPD</sequence>
<keyword evidence="1" id="KW-0805">Transcription regulation</keyword>
<dbReference type="RefSeq" id="WP_182544293.1">
    <property type="nucleotide sequence ID" value="NZ_JACGWZ010000003.1"/>
</dbReference>
<evidence type="ECO:0000256" key="4">
    <source>
        <dbReference type="PROSITE-ProRule" id="PRU00335"/>
    </source>
</evidence>
<accession>A0A839DU75</accession>
<gene>
    <name evidence="6" type="ORF">FHX42_002395</name>
</gene>
<reference evidence="6 7" key="1">
    <citation type="submission" date="2020-07" db="EMBL/GenBank/DDBJ databases">
        <title>Sequencing the genomes of 1000 actinobacteria strains.</title>
        <authorList>
            <person name="Klenk H.-P."/>
        </authorList>
    </citation>
    <scope>NUCLEOTIDE SEQUENCE [LARGE SCALE GENOMIC DNA]</scope>
    <source>
        <strain evidence="6 7">DSM 45975</strain>
    </source>
</reference>
<dbReference type="EMBL" id="JACGWZ010000003">
    <property type="protein sequence ID" value="MBA8825044.1"/>
    <property type="molecule type" value="Genomic_DNA"/>
</dbReference>
<proteinExistence type="predicted"/>
<dbReference type="SUPFAM" id="SSF46689">
    <property type="entry name" value="Homeodomain-like"/>
    <property type="match status" value="1"/>
</dbReference>
<dbReference type="PANTHER" id="PTHR30055:SF238">
    <property type="entry name" value="MYCOFACTOCIN BIOSYNTHESIS TRANSCRIPTIONAL REGULATOR MFTR-RELATED"/>
    <property type="match status" value="1"/>
</dbReference>
<dbReference type="GO" id="GO:0003700">
    <property type="term" value="F:DNA-binding transcription factor activity"/>
    <property type="evidence" value="ECO:0007669"/>
    <property type="project" value="TreeGrafter"/>
</dbReference>
<dbReference type="Pfam" id="PF17754">
    <property type="entry name" value="TetR_C_14"/>
    <property type="match status" value="1"/>
</dbReference>
<evidence type="ECO:0000313" key="7">
    <source>
        <dbReference type="Proteomes" id="UP000569329"/>
    </source>
</evidence>
<dbReference type="Gene3D" id="1.10.357.10">
    <property type="entry name" value="Tetracycline Repressor, domain 2"/>
    <property type="match status" value="1"/>
</dbReference>
<keyword evidence="7" id="KW-1185">Reference proteome</keyword>
<organism evidence="6 7">
    <name type="scientific">Halosaccharopolyspora lacisalsi</name>
    <dbReference type="NCBI Taxonomy" id="1000566"/>
    <lineage>
        <taxon>Bacteria</taxon>
        <taxon>Bacillati</taxon>
        <taxon>Actinomycetota</taxon>
        <taxon>Actinomycetes</taxon>
        <taxon>Pseudonocardiales</taxon>
        <taxon>Pseudonocardiaceae</taxon>
        <taxon>Halosaccharopolyspora</taxon>
    </lineage>
</organism>
<feature type="domain" description="HTH tetR-type" evidence="5">
    <location>
        <begin position="20"/>
        <end position="80"/>
    </location>
</feature>
<dbReference type="GO" id="GO:0000976">
    <property type="term" value="F:transcription cis-regulatory region binding"/>
    <property type="evidence" value="ECO:0007669"/>
    <property type="project" value="TreeGrafter"/>
</dbReference>
<dbReference type="PANTHER" id="PTHR30055">
    <property type="entry name" value="HTH-TYPE TRANSCRIPTIONAL REGULATOR RUTR"/>
    <property type="match status" value="1"/>
</dbReference>
<dbReference type="Gene3D" id="1.10.10.60">
    <property type="entry name" value="Homeodomain-like"/>
    <property type="match status" value="1"/>
</dbReference>
<dbReference type="Pfam" id="PF00440">
    <property type="entry name" value="TetR_N"/>
    <property type="match status" value="1"/>
</dbReference>
<dbReference type="InterPro" id="IPR050109">
    <property type="entry name" value="HTH-type_TetR-like_transc_reg"/>
</dbReference>
<dbReference type="InterPro" id="IPR041347">
    <property type="entry name" value="MftR_C"/>
</dbReference>
<feature type="DNA-binding region" description="H-T-H motif" evidence="4">
    <location>
        <begin position="43"/>
        <end position="62"/>
    </location>
</feature>
<evidence type="ECO:0000256" key="3">
    <source>
        <dbReference type="ARBA" id="ARBA00023163"/>
    </source>
</evidence>
<dbReference type="Proteomes" id="UP000569329">
    <property type="component" value="Unassembled WGS sequence"/>
</dbReference>
<dbReference type="PROSITE" id="PS50977">
    <property type="entry name" value="HTH_TETR_2"/>
    <property type="match status" value="1"/>
</dbReference>
<protein>
    <submittedName>
        <fullName evidence="6">AcrR family transcriptional regulator</fullName>
    </submittedName>
</protein>
<keyword evidence="3" id="KW-0804">Transcription</keyword>
<dbReference type="AlphaFoldDB" id="A0A839DU75"/>
<comment type="caution">
    <text evidence="6">The sequence shown here is derived from an EMBL/GenBank/DDBJ whole genome shotgun (WGS) entry which is preliminary data.</text>
</comment>
<name>A0A839DU75_9PSEU</name>
<evidence type="ECO:0000256" key="2">
    <source>
        <dbReference type="ARBA" id="ARBA00023125"/>
    </source>
</evidence>
<evidence type="ECO:0000256" key="1">
    <source>
        <dbReference type="ARBA" id="ARBA00023015"/>
    </source>
</evidence>
<evidence type="ECO:0000313" key="6">
    <source>
        <dbReference type="EMBL" id="MBA8825044.1"/>
    </source>
</evidence>
<dbReference type="InterPro" id="IPR001647">
    <property type="entry name" value="HTH_TetR"/>
</dbReference>